<evidence type="ECO:0000256" key="4">
    <source>
        <dbReference type="ARBA" id="ARBA00022833"/>
    </source>
</evidence>
<comment type="cofactor">
    <cofactor evidence="1">
        <name>Zn(2+)</name>
        <dbReference type="ChEBI" id="CHEBI:29105"/>
    </cofactor>
</comment>
<name>A0ABS5HI96_9BACT</name>
<evidence type="ECO:0000313" key="7">
    <source>
        <dbReference type="Proteomes" id="UP000682951"/>
    </source>
</evidence>
<evidence type="ECO:0000256" key="2">
    <source>
        <dbReference type="ARBA" id="ARBA00022723"/>
    </source>
</evidence>
<organism evidence="6 7">
    <name type="scientific">Campylobacter anatolicus</name>
    <dbReference type="NCBI Taxonomy" id="2829105"/>
    <lineage>
        <taxon>Bacteria</taxon>
        <taxon>Pseudomonadati</taxon>
        <taxon>Campylobacterota</taxon>
        <taxon>Epsilonproteobacteria</taxon>
        <taxon>Campylobacterales</taxon>
        <taxon>Campylobacteraceae</taxon>
        <taxon>Campylobacter</taxon>
    </lineage>
</organism>
<sequence>MEILVKAFGEYDTNCYIVKFDDFSIVIDPGKGASKWVKLNASDAVAILCTHGHFDHIYDVATIKRELKIPVYIHKNDTFMALDDVFDYGYECFSPDVLVSDENFIHFNDIFIRFYHLPGHTPGCCMVQVSQGMNEKNGSENLYESFTLANNINECDTNSIGSDIKDDMSRNRVSKSVIFSGDFLFRGSIGRWDFPYSNKFDMIKSLQKCKGINGDFAVYPGHGDATTLKAEQANLDMWIEYIYRS</sequence>
<dbReference type="Gene3D" id="3.60.15.10">
    <property type="entry name" value="Ribonuclease Z/Hydroxyacylglutathione hydrolase-like"/>
    <property type="match status" value="2"/>
</dbReference>
<keyword evidence="2" id="KW-0479">Metal-binding</keyword>
<dbReference type="InterPro" id="IPR036866">
    <property type="entry name" value="RibonucZ/Hydroxyglut_hydro"/>
</dbReference>
<dbReference type="SMART" id="SM00849">
    <property type="entry name" value="Lactamase_B"/>
    <property type="match status" value="1"/>
</dbReference>
<accession>A0ABS5HI96</accession>
<gene>
    <name evidence="6" type="ORF">KDD93_04555</name>
</gene>
<dbReference type="PANTHER" id="PTHR46233:SF3">
    <property type="entry name" value="HYDROXYACYLGLUTATHIONE HYDROLASE GLOC"/>
    <property type="match status" value="1"/>
</dbReference>
<evidence type="ECO:0000256" key="1">
    <source>
        <dbReference type="ARBA" id="ARBA00001947"/>
    </source>
</evidence>
<dbReference type="RefSeq" id="WP_212141886.1">
    <property type="nucleotide sequence ID" value="NZ_JAGSSW010000003.1"/>
</dbReference>
<feature type="domain" description="Metallo-beta-lactamase" evidence="5">
    <location>
        <begin position="12"/>
        <end position="222"/>
    </location>
</feature>
<keyword evidence="7" id="KW-1185">Reference proteome</keyword>
<evidence type="ECO:0000259" key="5">
    <source>
        <dbReference type="SMART" id="SM00849"/>
    </source>
</evidence>
<protein>
    <submittedName>
        <fullName evidence="6">MBL fold metallo-hydrolase</fullName>
    </submittedName>
</protein>
<dbReference type="Proteomes" id="UP000682951">
    <property type="component" value="Unassembled WGS sequence"/>
</dbReference>
<evidence type="ECO:0000256" key="3">
    <source>
        <dbReference type="ARBA" id="ARBA00022801"/>
    </source>
</evidence>
<comment type="caution">
    <text evidence="6">The sequence shown here is derived from an EMBL/GenBank/DDBJ whole genome shotgun (WGS) entry which is preliminary data.</text>
</comment>
<dbReference type="Pfam" id="PF00753">
    <property type="entry name" value="Lactamase_B"/>
    <property type="match status" value="1"/>
</dbReference>
<dbReference type="PANTHER" id="PTHR46233">
    <property type="entry name" value="HYDROXYACYLGLUTATHIONE HYDROLASE GLOC"/>
    <property type="match status" value="1"/>
</dbReference>
<dbReference type="SUPFAM" id="SSF56281">
    <property type="entry name" value="Metallo-hydrolase/oxidoreductase"/>
    <property type="match status" value="1"/>
</dbReference>
<dbReference type="InterPro" id="IPR001279">
    <property type="entry name" value="Metallo-B-lactamas"/>
</dbReference>
<dbReference type="InterPro" id="IPR051453">
    <property type="entry name" value="MBL_Glyoxalase_II"/>
</dbReference>
<keyword evidence="4" id="KW-0862">Zinc</keyword>
<reference evidence="6 7" key="1">
    <citation type="submission" date="2021-04" db="EMBL/GenBank/DDBJ databases">
        <title>Molecular and phenotypic characterization and identification of bacterial isolates recovered from the Anatolian ground squirrels (Spermophilus xanthoprymnus) and which have the potential to form a new species in the Campylobacter genus.</title>
        <authorList>
            <person name="Aydin F."/>
            <person name="Abay S."/>
            <person name="Kayman T."/>
            <person name="Karakaya E."/>
            <person name="Mustak H.K."/>
            <person name="Mustak I.B."/>
            <person name="Bilgin N."/>
            <person name="Duzler A."/>
            <person name="Sahin O."/>
            <person name="Guran O."/>
            <person name="Saticioglu I.B."/>
        </authorList>
    </citation>
    <scope>NUCLEOTIDE SEQUENCE [LARGE SCALE GENOMIC DNA]</scope>
    <source>
        <strain evidence="7">faydin-G24</strain>
    </source>
</reference>
<proteinExistence type="predicted"/>
<dbReference type="CDD" id="cd06262">
    <property type="entry name" value="metallo-hydrolase-like_MBL-fold"/>
    <property type="match status" value="1"/>
</dbReference>
<evidence type="ECO:0000313" key="6">
    <source>
        <dbReference type="EMBL" id="MBR8463847.1"/>
    </source>
</evidence>
<keyword evidence="3" id="KW-0378">Hydrolase</keyword>
<dbReference type="EMBL" id="JAGSSW010000003">
    <property type="protein sequence ID" value="MBR8463847.1"/>
    <property type="molecule type" value="Genomic_DNA"/>
</dbReference>